<comment type="caution">
    <text evidence="2">The sequence shown here is derived from an EMBL/GenBank/DDBJ whole genome shotgun (WGS) entry which is preliminary data.</text>
</comment>
<feature type="signal peptide" evidence="1">
    <location>
        <begin position="1"/>
        <end position="22"/>
    </location>
</feature>
<dbReference type="EMBL" id="DQWE01000403">
    <property type="protein sequence ID" value="HDI83848.1"/>
    <property type="molecule type" value="Genomic_DNA"/>
</dbReference>
<protein>
    <recommendedName>
        <fullName evidence="3">T9SS type A sorting domain-containing protein</fullName>
    </recommendedName>
</protein>
<proteinExistence type="predicted"/>
<accession>A0A7C0VDP1</accession>
<reference evidence="2" key="1">
    <citation type="journal article" date="2020" name="mSystems">
        <title>Genome- and Community-Level Interaction Insights into Carbon Utilization and Element Cycling Functions of Hydrothermarchaeota in Hydrothermal Sediment.</title>
        <authorList>
            <person name="Zhou Z."/>
            <person name="Liu Y."/>
            <person name="Xu W."/>
            <person name="Pan J."/>
            <person name="Luo Z.H."/>
            <person name="Li M."/>
        </authorList>
    </citation>
    <scope>NUCLEOTIDE SEQUENCE [LARGE SCALE GENOMIC DNA]</scope>
    <source>
        <strain evidence="2">HyVt-102</strain>
    </source>
</reference>
<dbReference type="AlphaFoldDB" id="A0A7C0VDP1"/>
<feature type="chain" id="PRO_5028174084" description="T9SS type A sorting domain-containing protein" evidence="1">
    <location>
        <begin position="23"/>
        <end position="321"/>
    </location>
</feature>
<keyword evidence="1" id="KW-0732">Signal</keyword>
<evidence type="ECO:0000256" key="1">
    <source>
        <dbReference type="SAM" id="SignalP"/>
    </source>
</evidence>
<gene>
    <name evidence="2" type="ORF">ENF18_08685</name>
</gene>
<evidence type="ECO:0000313" key="2">
    <source>
        <dbReference type="EMBL" id="HDI83848.1"/>
    </source>
</evidence>
<sequence length="321" mass="35536">MRKFLVLSSLFTLLLFPETFHSVQIDGENDFSPDEAVVIDDANDSYWSSQNELDTLFLTWNAETLFIGCSYTLNNNALLIFLDTETGGIDNANGLDWYPRDVRFSGAKPDFLVALWNCDLSLGGVRKLGENTSPVSYRGVNSGSPGEKNFLEVAIPFELLGNPQKISLTALICGGDYAGAGDVMPDDPSVRGSGSAIINIFREITIDGDGDGVPDSLIAPVDVSKTEEYKVSFPEFKSVYIRPDIAQTGPVTIHVELTDTATLTVALFTEEGRFLKNVIEGLRTDFIEYSWDIHDLDKGIYILKFYTSENRGMLKKAFVRY</sequence>
<organism evidence="2">
    <name type="scientific">candidate division WOR-3 bacterium</name>
    <dbReference type="NCBI Taxonomy" id="2052148"/>
    <lineage>
        <taxon>Bacteria</taxon>
        <taxon>Bacteria division WOR-3</taxon>
    </lineage>
</organism>
<dbReference type="Proteomes" id="UP000885847">
    <property type="component" value="Unassembled WGS sequence"/>
</dbReference>
<evidence type="ECO:0008006" key="3">
    <source>
        <dbReference type="Google" id="ProtNLM"/>
    </source>
</evidence>
<name>A0A7C0VDP1_UNCW3</name>